<accession>A0A2S8I0P3</accession>
<dbReference type="Pfam" id="PF02195">
    <property type="entry name" value="ParB_N"/>
    <property type="match status" value="1"/>
</dbReference>
<dbReference type="Gene3D" id="3.90.1530.30">
    <property type="match status" value="1"/>
</dbReference>
<evidence type="ECO:0000313" key="2">
    <source>
        <dbReference type="EMBL" id="PQP08386.1"/>
    </source>
</evidence>
<dbReference type="SUPFAM" id="SSF110849">
    <property type="entry name" value="ParB/Sulfiredoxin"/>
    <property type="match status" value="1"/>
</dbReference>
<dbReference type="InterPro" id="IPR003115">
    <property type="entry name" value="ParB_N"/>
</dbReference>
<dbReference type="Gene3D" id="1.10.10.2830">
    <property type="match status" value="1"/>
</dbReference>
<dbReference type="SUPFAM" id="SSF109709">
    <property type="entry name" value="KorB DNA-binding domain-like"/>
    <property type="match status" value="1"/>
</dbReference>
<dbReference type="GO" id="GO:0007059">
    <property type="term" value="P:chromosome segregation"/>
    <property type="evidence" value="ECO:0007669"/>
    <property type="project" value="TreeGrafter"/>
</dbReference>
<dbReference type="GO" id="GO:0005694">
    <property type="term" value="C:chromosome"/>
    <property type="evidence" value="ECO:0007669"/>
    <property type="project" value="TreeGrafter"/>
</dbReference>
<dbReference type="InterPro" id="IPR011111">
    <property type="entry name" value="Plasmid_RepB"/>
</dbReference>
<reference evidence="2 3" key="1">
    <citation type="submission" date="2018-02" db="EMBL/GenBank/DDBJ databases">
        <title>Draft genome sequencing of Burkholderia cepacia Y14-15.</title>
        <authorList>
            <person name="Zheng B.-X."/>
        </authorList>
    </citation>
    <scope>NUCLEOTIDE SEQUENCE [LARGE SCALE GENOMIC DNA]</scope>
    <source>
        <strain evidence="2 3">Y14-15</strain>
    </source>
</reference>
<dbReference type="PANTHER" id="PTHR33375:SF1">
    <property type="entry name" value="CHROMOSOME-PARTITIONING PROTEIN PARB-RELATED"/>
    <property type="match status" value="1"/>
</dbReference>
<dbReference type="PANTHER" id="PTHR33375">
    <property type="entry name" value="CHROMOSOME-PARTITIONING PROTEIN PARB-RELATED"/>
    <property type="match status" value="1"/>
</dbReference>
<organism evidence="2 3">
    <name type="scientific">Burkholderia cepacia</name>
    <name type="common">Pseudomonas cepacia</name>
    <dbReference type="NCBI Taxonomy" id="292"/>
    <lineage>
        <taxon>Bacteria</taxon>
        <taxon>Pseudomonadati</taxon>
        <taxon>Pseudomonadota</taxon>
        <taxon>Betaproteobacteria</taxon>
        <taxon>Burkholderiales</taxon>
        <taxon>Burkholderiaceae</taxon>
        <taxon>Burkholderia</taxon>
        <taxon>Burkholderia cepacia complex</taxon>
    </lineage>
</organism>
<proteinExistence type="predicted"/>
<dbReference type="RefSeq" id="WP_105393707.1">
    <property type="nucleotide sequence ID" value="NZ_PUIQ01000091.1"/>
</dbReference>
<dbReference type="SMART" id="SM00470">
    <property type="entry name" value="ParB"/>
    <property type="match status" value="1"/>
</dbReference>
<protein>
    <submittedName>
        <fullName evidence="2">Chromosome partitioning protein ParB</fullName>
    </submittedName>
</protein>
<comment type="caution">
    <text evidence="2">The sequence shown here is derived from an EMBL/GenBank/DDBJ whole genome shotgun (WGS) entry which is preliminary data.</text>
</comment>
<feature type="domain" description="ParB-like N-terminal" evidence="1">
    <location>
        <begin position="19"/>
        <end position="110"/>
    </location>
</feature>
<evidence type="ECO:0000313" key="3">
    <source>
        <dbReference type="Proteomes" id="UP000238206"/>
    </source>
</evidence>
<dbReference type="Pfam" id="PF07506">
    <property type="entry name" value="RepB"/>
    <property type="match status" value="1"/>
</dbReference>
<sequence length="304" mass="34507">MNDRVDKIVTALSRSDQITLIPVERLRVLNPRTRNPYFFSQLVENIASVGLKRPITVAHGGRDAEGEWHEVLCGQGRLEALKALGETMIPCSVVEASEIDRYLITLTENIARRRHSNAELLSGLQVLRAKGYDTREIARKTNLDDSYINGVLQLLEKGEQRLIQAVEKRVMPLWLAVEVARASSDEIQAAMVAAYESKTLTGDQLLRVRRILSKREVSGKKMHGRPAPRDKPTPQKLLRTYKNEVRRQKMIVQNANLQEQRLLLITSALRRFLADEHFRTLLRAEGIKDIPEAVASRIPPELMP</sequence>
<dbReference type="EMBL" id="PUIQ01000091">
    <property type="protein sequence ID" value="PQP08386.1"/>
    <property type="molecule type" value="Genomic_DNA"/>
</dbReference>
<gene>
    <name evidence="2" type="ORF">C5615_36450</name>
</gene>
<dbReference type="InterPro" id="IPR036086">
    <property type="entry name" value="ParB/Sulfiredoxin_sf"/>
</dbReference>
<dbReference type="InterPro" id="IPR050336">
    <property type="entry name" value="Chromosome_partition/occlusion"/>
</dbReference>
<dbReference type="AlphaFoldDB" id="A0A2S8I0P3"/>
<dbReference type="Proteomes" id="UP000238206">
    <property type="component" value="Unassembled WGS sequence"/>
</dbReference>
<name>A0A2S8I0P3_BURCE</name>
<evidence type="ECO:0000259" key="1">
    <source>
        <dbReference type="SMART" id="SM00470"/>
    </source>
</evidence>